<reference evidence="2" key="2">
    <citation type="submission" date="2023-05" db="EMBL/GenBank/DDBJ databases">
        <authorList>
            <consortium name="Lawrence Berkeley National Laboratory"/>
            <person name="Steindorff A."/>
            <person name="Hensen N."/>
            <person name="Bonometti L."/>
            <person name="Westerberg I."/>
            <person name="Brannstrom I.O."/>
            <person name="Guillou S."/>
            <person name="Cros-Aarteil S."/>
            <person name="Calhoun S."/>
            <person name="Haridas S."/>
            <person name="Kuo A."/>
            <person name="Mondo S."/>
            <person name="Pangilinan J."/>
            <person name="Riley R."/>
            <person name="Labutti K."/>
            <person name="Andreopoulos B."/>
            <person name="Lipzen A."/>
            <person name="Chen C."/>
            <person name="Yanf M."/>
            <person name="Daum C."/>
            <person name="Ng V."/>
            <person name="Clum A."/>
            <person name="Ohm R."/>
            <person name="Martin F."/>
            <person name="Silar P."/>
            <person name="Natvig D."/>
            <person name="Lalanne C."/>
            <person name="Gautier V."/>
            <person name="Ament-Velasquez S.L."/>
            <person name="Kruys A."/>
            <person name="Hutchinson M.I."/>
            <person name="Powell A.J."/>
            <person name="Barry K."/>
            <person name="Miller A.N."/>
            <person name="Grigoriev I.V."/>
            <person name="Debuchy R."/>
            <person name="Gladieux P."/>
            <person name="Thoren M.H."/>
            <person name="Johannesson H."/>
        </authorList>
    </citation>
    <scope>NUCLEOTIDE SEQUENCE</scope>
    <source>
        <strain evidence="2">CBS 532.94</strain>
    </source>
</reference>
<evidence type="ECO:0000313" key="2">
    <source>
        <dbReference type="EMBL" id="KAK4239700.1"/>
    </source>
</evidence>
<comment type="caution">
    <text evidence="2">The sequence shown here is derived from an EMBL/GenBank/DDBJ whole genome shotgun (WGS) entry which is preliminary data.</text>
</comment>
<accession>A0AAN7CD04</accession>
<dbReference type="AlphaFoldDB" id="A0AAN7CD04"/>
<sequence length="79" mass="8902">MADNIPSGTEYRAGRKESISSTTSTTSTTTTPPYRRSSHALFETLQAQKRRDDPVSIARRQSLNEQRPVGGVFAQFWNR</sequence>
<evidence type="ECO:0008006" key="4">
    <source>
        <dbReference type="Google" id="ProtNLM"/>
    </source>
</evidence>
<gene>
    <name evidence="2" type="ORF">C8A03DRAFT_32222</name>
</gene>
<organism evidence="2 3">
    <name type="scientific">Achaetomium macrosporum</name>
    <dbReference type="NCBI Taxonomy" id="79813"/>
    <lineage>
        <taxon>Eukaryota</taxon>
        <taxon>Fungi</taxon>
        <taxon>Dikarya</taxon>
        <taxon>Ascomycota</taxon>
        <taxon>Pezizomycotina</taxon>
        <taxon>Sordariomycetes</taxon>
        <taxon>Sordariomycetidae</taxon>
        <taxon>Sordariales</taxon>
        <taxon>Chaetomiaceae</taxon>
        <taxon>Achaetomium</taxon>
    </lineage>
</organism>
<feature type="region of interest" description="Disordered" evidence="1">
    <location>
        <begin position="1"/>
        <end position="39"/>
    </location>
</feature>
<proteinExistence type="predicted"/>
<protein>
    <recommendedName>
        <fullName evidence="4">Conidiation-specific protein 8</fullName>
    </recommendedName>
</protein>
<keyword evidence="3" id="KW-1185">Reference proteome</keyword>
<feature type="compositionally biased region" description="Low complexity" evidence="1">
    <location>
        <begin position="20"/>
        <end position="31"/>
    </location>
</feature>
<reference evidence="2" key="1">
    <citation type="journal article" date="2023" name="Mol. Phylogenet. Evol.">
        <title>Genome-scale phylogeny and comparative genomics of the fungal order Sordariales.</title>
        <authorList>
            <person name="Hensen N."/>
            <person name="Bonometti L."/>
            <person name="Westerberg I."/>
            <person name="Brannstrom I.O."/>
            <person name="Guillou S."/>
            <person name="Cros-Aarteil S."/>
            <person name="Calhoun S."/>
            <person name="Haridas S."/>
            <person name="Kuo A."/>
            <person name="Mondo S."/>
            <person name="Pangilinan J."/>
            <person name="Riley R."/>
            <person name="LaButti K."/>
            <person name="Andreopoulos B."/>
            <person name="Lipzen A."/>
            <person name="Chen C."/>
            <person name="Yan M."/>
            <person name="Daum C."/>
            <person name="Ng V."/>
            <person name="Clum A."/>
            <person name="Steindorff A."/>
            <person name="Ohm R.A."/>
            <person name="Martin F."/>
            <person name="Silar P."/>
            <person name="Natvig D.O."/>
            <person name="Lalanne C."/>
            <person name="Gautier V."/>
            <person name="Ament-Velasquez S.L."/>
            <person name="Kruys A."/>
            <person name="Hutchinson M.I."/>
            <person name="Powell A.J."/>
            <person name="Barry K."/>
            <person name="Miller A.N."/>
            <person name="Grigoriev I.V."/>
            <person name="Debuchy R."/>
            <person name="Gladieux P."/>
            <person name="Hiltunen Thoren M."/>
            <person name="Johannesson H."/>
        </authorList>
    </citation>
    <scope>NUCLEOTIDE SEQUENCE</scope>
    <source>
        <strain evidence="2">CBS 532.94</strain>
    </source>
</reference>
<evidence type="ECO:0000313" key="3">
    <source>
        <dbReference type="Proteomes" id="UP001303760"/>
    </source>
</evidence>
<evidence type="ECO:0000256" key="1">
    <source>
        <dbReference type="SAM" id="MobiDB-lite"/>
    </source>
</evidence>
<name>A0AAN7CD04_9PEZI</name>
<dbReference type="EMBL" id="MU860057">
    <property type="protein sequence ID" value="KAK4239700.1"/>
    <property type="molecule type" value="Genomic_DNA"/>
</dbReference>
<dbReference type="Proteomes" id="UP001303760">
    <property type="component" value="Unassembled WGS sequence"/>
</dbReference>